<sequence length="46" mass="4923">MLLAPVFVTLCPKGRSLSGPNYPVSPEIHTGAYAFHRGRFPATPPA</sequence>
<proteinExistence type="predicted"/>
<keyword evidence="2" id="KW-1185">Reference proteome</keyword>
<name>A0AAE9BXA8_9CAUD</name>
<reference evidence="1 2" key="1">
    <citation type="submission" date="2021-05" db="EMBL/GenBank/DDBJ databases">
        <title>Diversity, taxonomy and evolution of archaeal viruses of the class Caudoviricetes.</title>
        <authorList>
            <person name="Liu Y."/>
            <person name="Demina T.A."/>
            <person name="Roux S."/>
            <person name="Aiewsakun P."/>
            <person name="Kazlauskas D."/>
            <person name="Simmonds P."/>
            <person name="Prangishvili D."/>
            <person name="Oksanen H.M."/>
            <person name="Krupovic M."/>
        </authorList>
    </citation>
    <scope>NUCLEOTIDE SEQUENCE [LARGE SCALE GENOMIC DNA]</scope>
    <source>
        <strain evidence="1">HJTV-2/27</strain>
    </source>
</reference>
<organism evidence="1 2">
    <name type="scientific">Haloarcula virus HJTV-2</name>
    <dbReference type="NCBI Taxonomy" id="2877986"/>
    <lineage>
        <taxon>Viruses</taxon>
        <taxon>Duplodnaviria</taxon>
        <taxon>Heunggongvirae</taxon>
        <taxon>Uroviricota</taxon>
        <taxon>Caudoviricetes</taxon>
        <taxon>Thumleimavirales</taxon>
        <taxon>Hafunaviridae</taxon>
        <taxon>Haloferacalesvirus</taxon>
        <taxon>Haloferacalesvirus thailandense</taxon>
        <taxon>Haloferacalesvirus HJTV2</taxon>
    </lineage>
</organism>
<accession>A0AAE9BXA8</accession>
<evidence type="ECO:0000313" key="2">
    <source>
        <dbReference type="Proteomes" id="UP000827376"/>
    </source>
</evidence>
<dbReference type="EMBL" id="MZ334513">
    <property type="protein sequence ID" value="UBF21758.1"/>
    <property type="molecule type" value="Genomic_DNA"/>
</dbReference>
<dbReference type="Proteomes" id="UP000827376">
    <property type="component" value="Segment"/>
</dbReference>
<protein>
    <submittedName>
        <fullName evidence="1">Uncharacterized protein</fullName>
    </submittedName>
</protein>
<gene>
    <name evidence="1" type="ORF">HJTV-2_gp138</name>
</gene>
<evidence type="ECO:0000313" key="1">
    <source>
        <dbReference type="EMBL" id="UBF21758.1"/>
    </source>
</evidence>